<evidence type="ECO:0000256" key="1">
    <source>
        <dbReference type="ARBA" id="ARBA00005612"/>
    </source>
</evidence>
<comment type="similarity">
    <text evidence="1">Belongs to the 3-oxoacid CoA-transferase subunit A family.</text>
</comment>
<dbReference type="InterPro" id="IPR004163">
    <property type="entry name" value="CoA_transf_BS"/>
</dbReference>
<organism evidence="3 4">
    <name type="scientific">Erythrobacter ani</name>
    <dbReference type="NCBI Taxonomy" id="2827235"/>
    <lineage>
        <taxon>Bacteria</taxon>
        <taxon>Pseudomonadati</taxon>
        <taxon>Pseudomonadota</taxon>
        <taxon>Alphaproteobacteria</taxon>
        <taxon>Sphingomonadales</taxon>
        <taxon>Erythrobacteraceae</taxon>
        <taxon>Erythrobacter/Porphyrobacter group</taxon>
        <taxon>Erythrobacter</taxon>
    </lineage>
</organism>
<evidence type="ECO:0000256" key="2">
    <source>
        <dbReference type="ARBA" id="ARBA00022679"/>
    </source>
</evidence>
<dbReference type="PROSITE" id="PS01273">
    <property type="entry name" value="COA_TRANSF_1"/>
    <property type="match status" value="1"/>
</dbReference>
<dbReference type="GO" id="GO:0016740">
    <property type="term" value="F:transferase activity"/>
    <property type="evidence" value="ECO:0007669"/>
    <property type="project" value="UniProtKB-KW"/>
</dbReference>
<evidence type="ECO:0000313" key="3">
    <source>
        <dbReference type="EMBL" id="MBV7265840.1"/>
    </source>
</evidence>
<proteinExistence type="inferred from homology"/>
<dbReference type="PANTHER" id="PTHR13707:SF60">
    <property type="entry name" value="ACETATE COA-TRANSFERASE SUBUNIT ALPHA"/>
    <property type="match status" value="1"/>
</dbReference>
<sequence length="240" mass="25925">MSKLFPDAASALEGVLQDNMLVAAGGFGLCGIPERLLDAIRDSGVNGLTFASNNAGIDNEGIGKLLRTRQVKKMISSYVGENKEFERQFLAGELEVEFCPQGTLAERLRAGGAGIPGFYTKTGVGTQVAEGKEHKDFTDPDGVMSTYILEHGIFADLAIVKAWKADETGNLIFRKTARNFNQPAATCGKVCVVEVEEVVPAGALNPDEIHLPGVFVNRMIVGAPYDKKIEFRTTRERESA</sequence>
<dbReference type="PANTHER" id="PTHR13707">
    <property type="entry name" value="KETOACID-COENZYME A TRANSFERASE"/>
    <property type="match status" value="1"/>
</dbReference>
<dbReference type="Proteomes" id="UP000699975">
    <property type="component" value="Unassembled WGS sequence"/>
</dbReference>
<dbReference type="EMBL" id="JAGSPB010000001">
    <property type="protein sequence ID" value="MBV7265840.1"/>
    <property type="molecule type" value="Genomic_DNA"/>
</dbReference>
<gene>
    <name evidence="3" type="ORF">KCG45_06580</name>
</gene>
<comment type="caution">
    <text evidence="3">The sequence shown here is derived from an EMBL/GenBank/DDBJ whole genome shotgun (WGS) entry which is preliminary data.</text>
</comment>
<dbReference type="Pfam" id="PF01144">
    <property type="entry name" value="CoA_trans"/>
    <property type="match status" value="1"/>
</dbReference>
<dbReference type="NCBIfam" id="TIGR02429">
    <property type="entry name" value="pcaI_scoA_fam"/>
    <property type="match status" value="1"/>
</dbReference>
<name>A0ABS6SLE1_9SPHN</name>
<accession>A0ABS6SLE1</accession>
<evidence type="ECO:0000313" key="4">
    <source>
        <dbReference type="Proteomes" id="UP000699975"/>
    </source>
</evidence>
<dbReference type="InterPro" id="IPR012792">
    <property type="entry name" value="3-oxoacid_CoA-transf_A"/>
</dbReference>
<reference evidence="3 4" key="1">
    <citation type="submission" date="2021-04" db="EMBL/GenBank/DDBJ databases">
        <authorList>
            <person name="Pira H."/>
            <person name="Risdian C."/>
            <person name="Wink J."/>
        </authorList>
    </citation>
    <scope>NUCLEOTIDE SEQUENCE [LARGE SCALE GENOMIC DNA]</scope>
    <source>
        <strain evidence="3 4">WH131</strain>
    </source>
</reference>
<dbReference type="InterPro" id="IPR004165">
    <property type="entry name" value="CoA_trans_fam_I"/>
</dbReference>
<dbReference type="SMART" id="SM00882">
    <property type="entry name" value="CoA_trans"/>
    <property type="match status" value="1"/>
</dbReference>
<keyword evidence="2 3" id="KW-0808">Transferase</keyword>
<dbReference type="RefSeq" id="WP_218316249.1">
    <property type="nucleotide sequence ID" value="NZ_JAGSPB010000001.1"/>
</dbReference>
<protein>
    <submittedName>
        <fullName evidence="3">CoA transferase subunit A</fullName>
    </submittedName>
</protein>
<keyword evidence="4" id="KW-1185">Reference proteome</keyword>